<dbReference type="GO" id="GO:0005524">
    <property type="term" value="F:ATP binding"/>
    <property type="evidence" value="ECO:0007669"/>
    <property type="project" value="UniProtKB-KW"/>
</dbReference>
<evidence type="ECO:0000259" key="14">
    <source>
        <dbReference type="PROSITE" id="PS50851"/>
    </source>
</evidence>
<dbReference type="PROSITE" id="PS50109">
    <property type="entry name" value="HIS_KIN"/>
    <property type="match status" value="1"/>
</dbReference>
<dbReference type="FunFam" id="3.30.565.10:FF:000016">
    <property type="entry name" value="Chemotaxis protein CheA, putative"/>
    <property type="match status" value="1"/>
</dbReference>
<dbReference type="GO" id="GO:0000155">
    <property type="term" value="F:phosphorelay sensor kinase activity"/>
    <property type="evidence" value="ECO:0007669"/>
    <property type="project" value="InterPro"/>
</dbReference>
<dbReference type="InterPro" id="IPR004358">
    <property type="entry name" value="Sig_transdc_His_kin-like_C"/>
</dbReference>
<dbReference type="SUPFAM" id="SSF47226">
    <property type="entry name" value="Histidine-containing phosphotransfer domain, HPT domain"/>
    <property type="match status" value="1"/>
</dbReference>
<evidence type="ECO:0000256" key="12">
    <source>
        <dbReference type="SAM" id="MobiDB-lite"/>
    </source>
</evidence>
<dbReference type="EC" id="2.7.13.3" evidence="2"/>
<dbReference type="SMART" id="SM00073">
    <property type="entry name" value="HPT"/>
    <property type="match status" value="1"/>
</dbReference>
<keyword evidence="4" id="KW-0145">Chemotaxis</keyword>
<evidence type="ECO:0000256" key="3">
    <source>
        <dbReference type="ARBA" id="ARBA00021495"/>
    </source>
</evidence>
<dbReference type="SUPFAM" id="SSF47384">
    <property type="entry name" value="Homodimeric domain of signal transducing histidine kinase"/>
    <property type="match status" value="1"/>
</dbReference>
<dbReference type="SMART" id="SM00387">
    <property type="entry name" value="HATPase_c"/>
    <property type="match status" value="1"/>
</dbReference>
<dbReference type="InterPro" id="IPR003594">
    <property type="entry name" value="HATPase_dom"/>
</dbReference>
<comment type="catalytic activity">
    <reaction evidence="1">
        <text>ATP + protein L-histidine = ADP + protein N-phospho-L-histidine.</text>
        <dbReference type="EC" id="2.7.13.3"/>
    </reaction>
</comment>
<dbReference type="Pfam" id="PF01584">
    <property type="entry name" value="CheW"/>
    <property type="match status" value="1"/>
</dbReference>
<dbReference type="GO" id="GO:0005737">
    <property type="term" value="C:cytoplasm"/>
    <property type="evidence" value="ECO:0007669"/>
    <property type="project" value="InterPro"/>
</dbReference>
<evidence type="ECO:0000313" key="16">
    <source>
        <dbReference type="EMBL" id="UPV74398.1"/>
    </source>
</evidence>
<dbReference type="Pfam" id="PF02895">
    <property type="entry name" value="H-kinase_dim"/>
    <property type="match status" value="1"/>
</dbReference>
<evidence type="ECO:0000256" key="5">
    <source>
        <dbReference type="ARBA" id="ARBA00022553"/>
    </source>
</evidence>
<dbReference type="InterPro" id="IPR004105">
    <property type="entry name" value="CheA-like_dim"/>
</dbReference>
<dbReference type="SUPFAM" id="SSF50341">
    <property type="entry name" value="CheW-like"/>
    <property type="match status" value="1"/>
</dbReference>
<keyword evidence="9" id="KW-0067">ATP-binding</keyword>
<dbReference type="InterPro" id="IPR008207">
    <property type="entry name" value="Sig_transdc_His_kin_Hpt_dom"/>
</dbReference>
<feature type="region of interest" description="Disordered" evidence="12">
    <location>
        <begin position="237"/>
        <end position="360"/>
    </location>
</feature>
<feature type="domain" description="Histidine kinase" evidence="13">
    <location>
        <begin position="398"/>
        <end position="611"/>
    </location>
</feature>
<proteinExistence type="predicted"/>
<dbReference type="GeneID" id="72187119"/>
<dbReference type="CDD" id="cd16916">
    <property type="entry name" value="HATPase_CheA-like"/>
    <property type="match status" value="1"/>
</dbReference>
<dbReference type="Gene3D" id="1.20.120.160">
    <property type="entry name" value="HPT domain"/>
    <property type="match status" value="1"/>
</dbReference>
<evidence type="ECO:0000256" key="10">
    <source>
        <dbReference type="ARBA" id="ARBA00023012"/>
    </source>
</evidence>
<dbReference type="Gene3D" id="1.10.287.560">
    <property type="entry name" value="Histidine kinase CheA-like, homodimeric domain"/>
    <property type="match status" value="1"/>
</dbReference>
<protein>
    <recommendedName>
        <fullName evidence="3">Chemotaxis protein CheA</fullName>
        <ecNumber evidence="2">2.7.13.3</ecNumber>
    </recommendedName>
</protein>
<feature type="compositionally biased region" description="Acidic residues" evidence="12">
    <location>
        <begin position="306"/>
        <end position="344"/>
    </location>
</feature>
<dbReference type="PROSITE" id="PS50851">
    <property type="entry name" value="CHEW"/>
    <property type="match status" value="1"/>
</dbReference>
<feature type="modified residue" description="Phosphohistidine" evidence="11">
    <location>
        <position position="44"/>
    </location>
</feature>
<evidence type="ECO:0000256" key="7">
    <source>
        <dbReference type="ARBA" id="ARBA00022741"/>
    </source>
</evidence>
<dbReference type="Proteomes" id="UP000830729">
    <property type="component" value="Chromosome"/>
</dbReference>
<keyword evidence="7" id="KW-0547">Nucleotide-binding</keyword>
<evidence type="ECO:0000259" key="15">
    <source>
        <dbReference type="PROSITE" id="PS50894"/>
    </source>
</evidence>
<sequence length="738" mass="78820">MEDYIQDFIRESEENVTELNNSLLELEDDPGDEAAMDSIFRTAHTLKGNFGAMGFQDASDLAHAIEDLLDEIRQGRMEVTPEVMDLVFEGVDEIDHALDQIEADGESNIDPDHIIADIRSVIDGDGGEDGDAATDDAADETGAALADVPVERLDDPSALSNPGGEVFHVDVDMGDPEMKGVDGMFALEGLSENLDLLGTVPDVDAVNDGEYGDGFDAFVSADGASEVESVVASVGKISGGTVTPLDPAEIDATSAGGGSDESGSAADESEEAADEPSDAARASDSGDAPDESAEAEVDASASASESDADAAESSDSSEDGFTDADVVETADSDADGDGSDDPDDSASGSESSDESTAGEIEEIQSVRVDVDQLDDLHGQVEQLVTSRIKLRRSVEQAQLDSATDHLDELDKITSSLQDTVMDMRLVPLKKVVNKFPRLVRDLAREQEKEVDFRMEGTDIELDRTILDEISDPLMHLLRNAVDHGIEPPEEREAAGKSREGTIRLRGFRERDRVTIEVEDDGQGIDPEGIRRKAVEKGIMSREEVDELGEEEAQKLVFHAGFSTNDEVTDVSGRGVGMDVVQDTVSRLDGEIRVDSTPGEGTTISLSLPVTVAIVKVLFVQSGEEEYGVPIKNVDEIRRMEDVQTVEGEEVVTHDDTVYPLVRLGDALDVPGETKNGDGMLVRVKESERQVAIHCDAVSRQEEVVVKPFEGILSGIPGLSGAAVLGEGDVVTILDVETL</sequence>
<dbReference type="InterPro" id="IPR036097">
    <property type="entry name" value="HisK_dim/P_sf"/>
</dbReference>
<dbReference type="SUPFAM" id="SSF55874">
    <property type="entry name" value="ATPase domain of HSP90 chaperone/DNA topoisomerase II/histidine kinase"/>
    <property type="match status" value="1"/>
</dbReference>
<evidence type="ECO:0000256" key="9">
    <source>
        <dbReference type="ARBA" id="ARBA00022840"/>
    </source>
</evidence>
<dbReference type="Gene3D" id="3.30.565.10">
    <property type="entry name" value="Histidine kinase-like ATPase, C-terminal domain"/>
    <property type="match status" value="1"/>
</dbReference>
<gene>
    <name evidence="16" type="ORF">M0R89_17930</name>
</gene>
<dbReference type="GO" id="GO:0006935">
    <property type="term" value="P:chemotaxis"/>
    <property type="evidence" value="ECO:0007669"/>
    <property type="project" value="UniProtKB-KW"/>
</dbReference>
<dbReference type="KEGG" id="halx:M0R89_17930"/>
<dbReference type="Pfam" id="PF07194">
    <property type="entry name" value="P2"/>
    <property type="match status" value="1"/>
</dbReference>
<keyword evidence="10" id="KW-0902">Two-component regulatory system</keyword>
<dbReference type="Pfam" id="PF02518">
    <property type="entry name" value="HATPase_c"/>
    <property type="match status" value="1"/>
</dbReference>
<dbReference type="InterPro" id="IPR005467">
    <property type="entry name" value="His_kinase_dom"/>
</dbReference>
<dbReference type="AlphaFoldDB" id="A0A8U0HTZ6"/>
<feature type="domain" description="HPt" evidence="15">
    <location>
        <begin position="1"/>
        <end position="101"/>
    </location>
</feature>
<dbReference type="InterPro" id="IPR051315">
    <property type="entry name" value="Bact_Chemotaxis_CheA"/>
</dbReference>
<dbReference type="PANTHER" id="PTHR43395:SF10">
    <property type="entry name" value="CHEMOTAXIS PROTEIN CHEA"/>
    <property type="match status" value="1"/>
</dbReference>
<dbReference type="PANTHER" id="PTHR43395">
    <property type="entry name" value="SENSOR HISTIDINE KINASE CHEA"/>
    <property type="match status" value="1"/>
</dbReference>
<keyword evidence="6" id="KW-0808">Transferase</keyword>
<evidence type="ECO:0000256" key="6">
    <source>
        <dbReference type="ARBA" id="ARBA00022679"/>
    </source>
</evidence>
<dbReference type="Gene3D" id="2.30.30.40">
    <property type="entry name" value="SH3 Domains"/>
    <property type="match status" value="1"/>
</dbReference>
<dbReference type="RefSeq" id="WP_248650444.1">
    <property type="nucleotide sequence ID" value="NZ_CP096659.1"/>
</dbReference>
<evidence type="ECO:0000313" key="17">
    <source>
        <dbReference type="Proteomes" id="UP000830729"/>
    </source>
</evidence>
<evidence type="ECO:0000256" key="2">
    <source>
        <dbReference type="ARBA" id="ARBA00012438"/>
    </source>
</evidence>
<evidence type="ECO:0000259" key="13">
    <source>
        <dbReference type="PROSITE" id="PS50109"/>
    </source>
</evidence>
<dbReference type="CDD" id="cd00731">
    <property type="entry name" value="CheA_reg"/>
    <property type="match status" value="1"/>
</dbReference>
<keyword evidence="8" id="KW-0418">Kinase</keyword>
<keyword evidence="17" id="KW-1185">Reference proteome</keyword>
<accession>A0A8U0HTZ6</accession>
<feature type="compositionally biased region" description="Acidic residues" evidence="12">
    <location>
        <begin position="267"/>
        <end position="277"/>
    </location>
</feature>
<organism evidence="16 17">
    <name type="scientific">Halorussus limi</name>
    <dbReference type="NCBI Taxonomy" id="2938695"/>
    <lineage>
        <taxon>Archaea</taxon>
        <taxon>Methanobacteriati</taxon>
        <taxon>Methanobacteriota</taxon>
        <taxon>Stenosarchaea group</taxon>
        <taxon>Halobacteria</taxon>
        <taxon>Halobacteriales</taxon>
        <taxon>Haladaptataceae</taxon>
        <taxon>Halorussus</taxon>
    </lineage>
</organism>
<evidence type="ECO:0000256" key="1">
    <source>
        <dbReference type="ARBA" id="ARBA00000085"/>
    </source>
</evidence>
<feature type="compositionally biased region" description="Acidic residues" evidence="12">
    <location>
        <begin position="287"/>
        <end position="297"/>
    </location>
</feature>
<keyword evidence="5 11" id="KW-0597">Phosphoprotein</keyword>
<evidence type="ECO:0000256" key="11">
    <source>
        <dbReference type="PROSITE-ProRule" id="PRU00110"/>
    </source>
</evidence>
<feature type="compositionally biased region" description="Low complexity" evidence="12">
    <location>
        <begin position="345"/>
        <end position="358"/>
    </location>
</feature>
<dbReference type="InterPro" id="IPR036890">
    <property type="entry name" value="HATPase_C_sf"/>
</dbReference>
<evidence type="ECO:0000256" key="8">
    <source>
        <dbReference type="ARBA" id="ARBA00022777"/>
    </source>
</evidence>
<feature type="domain" description="CheW-like" evidence="14">
    <location>
        <begin position="613"/>
        <end position="738"/>
    </location>
</feature>
<dbReference type="InterPro" id="IPR002545">
    <property type="entry name" value="CheW-lke_dom"/>
</dbReference>
<dbReference type="PRINTS" id="PR00344">
    <property type="entry name" value="BCTRLSENSOR"/>
</dbReference>
<name>A0A8U0HTZ6_9EURY</name>
<dbReference type="InterPro" id="IPR036061">
    <property type="entry name" value="CheW-like_dom_sf"/>
</dbReference>
<dbReference type="SMART" id="SM00260">
    <property type="entry name" value="CheW"/>
    <property type="match status" value="1"/>
</dbReference>
<dbReference type="CDD" id="cd00088">
    <property type="entry name" value="HPT"/>
    <property type="match status" value="1"/>
</dbReference>
<dbReference type="EMBL" id="CP096659">
    <property type="protein sequence ID" value="UPV74398.1"/>
    <property type="molecule type" value="Genomic_DNA"/>
</dbReference>
<dbReference type="SMART" id="SM01231">
    <property type="entry name" value="H-kinase_dim"/>
    <property type="match status" value="1"/>
</dbReference>
<dbReference type="Pfam" id="PF01627">
    <property type="entry name" value="Hpt"/>
    <property type="match status" value="1"/>
</dbReference>
<evidence type="ECO:0000256" key="4">
    <source>
        <dbReference type="ARBA" id="ARBA00022500"/>
    </source>
</evidence>
<dbReference type="InterPro" id="IPR037006">
    <property type="entry name" value="CheA-like_homodim_sf"/>
</dbReference>
<reference evidence="16 17" key="1">
    <citation type="submission" date="2022-04" db="EMBL/GenBank/DDBJ databases">
        <title>Diverse halophilic archaea isolated from saline environments.</title>
        <authorList>
            <person name="Cui H.-L."/>
        </authorList>
    </citation>
    <scope>NUCLEOTIDE SEQUENCE [LARGE SCALE GENOMIC DNA]</scope>
    <source>
        <strain evidence="16 17">XZYJT49</strain>
    </source>
</reference>
<dbReference type="InterPro" id="IPR010808">
    <property type="entry name" value="CheA_P2-bd"/>
</dbReference>
<dbReference type="InterPro" id="IPR036641">
    <property type="entry name" value="HPT_dom_sf"/>
</dbReference>
<dbReference type="PROSITE" id="PS50894">
    <property type="entry name" value="HPT"/>
    <property type="match status" value="1"/>
</dbReference>